<dbReference type="GO" id="GO:0005524">
    <property type="term" value="F:ATP binding"/>
    <property type="evidence" value="ECO:0007669"/>
    <property type="project" value="UniProtKB-KW"/>
</dbReference>
<dbReference type="Pfam" id="PF00005">
    <property type="entry name" value="ABC_tran"/>
    <property type="match status" value="1"/>
</dbReference>
<evidence type="ECO:0000256" key="1">
    <source>
        <dbReference type="ARBA" id="ARBA00022737"/>
    </source>
</evidence>
<dbReference type="InterPro" id="IPR003439">
    <property type="entry name" value="ABC_transporter-like_ATP-bd"/>
</dbReference>
<keyword evidence="3" id="KW-0547">Nucleotide-binding</keyword>
<name>A0A7C5HPG9_9BACT</name>
<evidence type="ECO:0000259" key="2">
    <source>
        <dbReference type="Pfam" id="PF00005"/>
    </source>
</evidence>
<dbReference type="Gene3D" id="3.40.50.300">
    <property type="entry name" value="P-loop containing nucleotide triphosphate hydrolases"/>
    <property type="match status" value="1"/>
</dbReference>
<feature type="domain" description="ABC transporter" evidence="2">
    <location>
        <begin position="20"/>
        <end position="89"/>
    </location>
</feature>
<dbReference type="InterPro" id="IPR027417">
    <property type="entry name" value="P-loop_NTPase"/>
</dbReference>
<dbReference type="PANTHER" id="PTHR19211">
    <property type="entry name" value="ATP-BINDING TRANSPORT PROTEIN-RELATED"/>
    <property type="match status" value="1"/>
</dbReference>
<evidence type="ECO:0000313" key="3">
    <source>
        <dbReference type="EMBL" id="HHF08726.1"/>
    </source>
</evidence>
<proteinExistence type="predicted"/>
<dbReference type="PANTHER" id="PTHR19211:SF14">
    <property type="entry name" value="ATP-BINDING CASSETTE SUB-FAMILY F MEMBER 1"/>
    <property type="match status" value="1"/>
</dbReference>
<dbReference type="Proteomes" id="UP000886129">
    <property type="component" value="Unassembled WGS sequence"/>
</dbReference>
<keyword evidence="3" id="KW-0067">ATP-binding</keyword>
<reference evidence="3" key="1">
    <citation type="journal article" date="2020" name="mSystems">
        <title>Genome- and Community-Level Interaction Insights into Carbon Utilization and Element Cycling Functions of Hydrothermarchaeota in Hydrothermal Sediment.</title>
        <authorList>
            <person name="Zhou Z."/>
            <person name="Liu Y."/>
            <person name="Xu W."/>
            <person name="Pan J."/>
            <person name="Luo Z.H."/>
            <person name="Li M."/>
        </authorList>
    </citation>
    <scope>NUCLEOTIDE SEQUENCE [LARGE SCALE GENOMIC DNA]</scope>
    <source>
        <strain evidence="3">HyVt-80</strain>
    </source>
</reference>
<feature type="non-terminal residue" evidence="3">
    <location>
        <position position="112"/>
    </location>
</feature>
<dbReference type="EMBL" id="DRTH01000183">
    <property type="protein sequence ID" value="HHF08726.1"/>
    <property type="molecule type" value="Genomic_DNA"/>
</dbReference>
<dbReference type="InterPro" id="IPR050611">
    <property type="entry name" value="ABCF"/>
</dbReference>
<dbReference type="GO" id="GO:0016887">
    <property type="term" value="F:ATP hydrolysis activity"/>
    <property type="evidence" value="ECO:0007669"/>
    <property type="project" value="InterPro"/>
</dbReference>
<dbReference type="SUPFAM" id="SSF52540">
    <property type="entry name" value="P-loop containing nucleoside triphosphate hydrolases"/>
    <property type="match status" value="1"/>
</dbReference>
<sequence length="112" mass="12670">MYVLIVLENLGMSFGERWLFKNVNLQINQGDRIGLVGKNGTGKTTLLKLIAGELEPTEGQIHRSSNIEIHRQEQIHDSDMLAGELLKITSDSQELPQKERLRRSLLNSLGFK</sequence>
<comment type="caution">
    <text evidence="3">The sequence shown here is derived from an EMBL/GenBank/DDBJ whole genome shotgun (WGS) entry which is preliminary data.</text>
</comment>
<gene>
    <name evidence="3" type="ORF">ENL26_03005</name>
</gene>
<organism evidence="3">
    <name type="scientific">Kosmotoga arenicorallina</name>
    <dbReference type="NCBI Taxonomy" id="688066"/>
    <lineage>
        <taxon>Bacteria</taxon>
        <taxon>Thermotogati</taxon>
        <taxon>Thermotogota</taxon>
        <taxon>Thermotogae</taxon>
        <taxon>Kosmotogales</taxon>
        <taxon>Kosmotogaceae</taxon>
        <taxon>Kosmotoga</taxon>
    </lineage>
</organism>
<accession>A0A7C5HPG9</accession>
<protein>
    <submittedName>
        <fullName evidence="3">ATP-binding cassette domain-containing protein</fullName>
    </submittedName>
</protein>
<keyword evidence="1" id="KW-0677">Repeat</keyword>
<dbReference type="AlphaFoldDB" id="A0A7C5HPG9"/>